<organism evidence="1">
    <name type="scientific">Trypanosoma vivax (strain Y486)</name>
    <dbReference type="NCBI Taxonomy" id="1055687"/>
    <lineage>
        <taxon>Eukaryota</taxon>
        <taxon>Discoba</taxon>
        <taxon>Euglenozoa</taxon>
        <taxon>Kinetoplastea</taxon>
        <taxon>Metakinetoplastina</taxon>
        <taxon>Trypanosomatida</taxon>
        <taxon>Trypanosomatidae</taxon>
        <taxon>Trypanosoma</taxon>
        <taxon>Duttonella</taxon>
    </lineage>
</organism>
<accession>G0TYS6</accession>
<protein>
    <submittedName>
        <fullName evidence="1">Uncharacterized protein</fullName>
    </submittedName>
</protein>
<name>G0TYS6_TRYVY</name>
<sequence length="130" mass="14649">MSNADIFLEGNKQINTQLYSRVPEFAIFHITADESWAQMKVCAEHEGEYTETKKRAPCSGIGAESAASCVHTAQPPAQSTFLSSVSPRPHPQYSAPHREALAQLDSRFLTSGFTLYQMHNHKHFLFYFLD</sequence>
<evidence type="ECO:0000313" key="1">
    <source>
        <dbReference type="EMBL" id="CCC49126.1"/>
    </source>
</evidence>
<reference evidence="1" key="1">
    <citation type="journal article" date="2012" name="Proc. Natl. Acad. Sci. U.S.A.">
        <title>Antigenic diversity is generated by distinct evolutionary mechanisms in African trypanosome species.</title>
        <authorList>
            <person name="Jackson A.P."/>
            <person name="Berry A."/>
            <person name="Aslett M."/>
            <person name="Allison H.C."/>
            <person name="Burton P."/>
            <person name="Vavrova-Anderson J."/>
            <person name="Brown R."/>
            <person name="Browne H."/>
            <person name="Corton N."/>
            <person name="Hauser H."/>
            <person name="Gamble J."/>
            <person name="Gilderthorp R."/>
            <person name="Marcello L."/>
            <person name="McQuillan J."/>
            <person name="Otto T.D."/>
            <person name="Quail M.A."/>
            <person name="Sanders M.J."/>
            <person name="van Tonder A."/>
            <person name="Ginger M.L."/>
            <person name="Field M.C."/>
            <person name="Barry J.D."/>
            <person name="Hertz-Fowler C."/>
            <person name="Berriman M."/>
        </authorList>
    </citation>
    <scope>NUCLEOTIDE SEQUENCE</scope>
    <source>
        <strain evidence="1">Y486</strain>
    </source>
</reference>
<dbReference type="AlphaFoldDB" id="G0TYS6"/>
<gene>
    <name evidence="1" type="ORF">TVY486_0704600</name>
</gene>
<dbReference type="EMBL" id="HE573023">
    <property type="protein sequence ID" value="CCC49126.1"/>
    <property type="molecule type" value="Genomic_DNA"/>
</dbReference>
<proteinExistence type="predicted"/>